<dbReference type="PANTHER" id="PTHR30308:SF2">
    <property type="entry name" value="SSRA-BINDING PROTEIN"/>
    <property type="match status" value="1"/>
</dbReference>
<dbReference type="GO" id="GO:0003723">
    <property type="term" value="F:RNA binding"/>
    <property type="evidence" value="ECO:0007669"/>
    <property type="project" value="UniProtKB-UniRule"/>
</dbReference>
<dbReference type="InterPro" id="IPR023620">
    <property type="entry name" value="SmpB"/>
</dbReference>
<sequence length="152" mass="17597">MSILSENKKARFDYEILDIFEAGLVLSGIEAKSAKKNRIDLTDSFVRINAGDQIVLVNAKIHPFQPENAPKDYKISRTRQLLLKKKEIKTLLGKLKEKKLTAVPLRVYTERNLVKLSIAVAKSKRQHEKREVLRKRAVDREIERTLTNKNFK</sequence>
<evidence type="ECO:0000256" key="1">
    <source>
        <dbReference type="ARBA" id="ARBA00022490"/>
    </source>
</evidence>
<dbReference type="NCBIfam" id="TIGR00086">
    <property type="entry name" value="smpB"/>
    <property type="match status" value="1"/>
</dbReference>
<dbReference type="GO" id="GO:0070930">
    <property type="term" value="P:trans-translation-dependent protein tagging"/>
    <property type="evidence" value="ECO:0007669"/>
    <property type="project" value="TreeGrafter"/>
</dbReference>
<dbReference type="SUPFAM" id="SSF74982">
    <property type="entry name" value="Small protein B (SmpB)"/>
    <property type="match status" value="1"/>
</dbReference>
<keyword evidence="1 3" id="KW-0963">Cytoplasm</keyword>
<evidence type="ECO:0000313" key="4">
    <source>
        <dbReference type="EMBL" id="OGY40758.1"/>
    </source>
</evidence>
<keyword evidence="2 3" id="KW-0694">RNA-binding</keyword>
<dbReference type="Gene3D" id="2.40.280.10">
    <property type="match status" value="1"/>
</dbReference>
<dbReference type="Proteomes" id="UP000178570">
    <property type="component" value="Unassembled WGS sequence"/>
</dbReference>
<dbReference type="PANTHER" id="PTHR30308">
    <property type="entry name" value="TMRNA-BINDING COMPONENT OF TRANS-TRANSLATION TAGGING COMPLEX"/>
    <property type="match status" value="1"/>
</dbReference>
<evidence type="ECO:0000256" key="2">
    <source>
        <dbReference type="ARBA" id="ARBA00022884"/>
    </source>
</evidence>
<name>A0A1G1XL75_9BACT</name>
<comment type="function">
    <text evidence="3">Required for rescue of stalled ribosomes mediated by trans-translation. Binds to transfer-messenger RNA (tmRNA), required for stable association of tmRNA with ribosomes. tmRNA and SmpB together mimic tRNA shape, replacing the anticodon stem-loop with SmpB. tmRNA is encoded by the ssrA gene; the 2 termini fold to resemble tRNA(Ala) and it encodes a 'tag peptide', a short internal open reading frame. During trans-translation Ala-aminoacylated tmRNA acts like a tRNA, entering the A-site of stalled ribosomes, displacing the stalled mRNA. The ribosome then switches to translate the ORF on the tmRNA; the nascent peptide is terminated with the 'tag peptide' encoded by the tmRNA and targeted for degradation. The ribosome is freed to recommence translation, which seems to be the essential function of trans-translation.</text>
</comment>
<proteinExistence type="inferred from homology"/>
<dbReference type="Pfam" id="PF01668">
    <property type="entry name" value="SmpB"/>
    <property type="match status" value="1"/>
</dbReference>
<comment type="subcellular location">
    <subcellularLocation>
        <location evidence="3">Cytoplasm</location>
    </subcellularLocation>
    <text evidence="3">The tmRNA-SmpB complex associates with stalled 70S ribosomes.</text>
</comment>
<gene>
    <name evidence="3" type="primary">smpB</name>
    <name evidence="4" type="ORF">A2570_01365</name>
</gene>
<evidence type="ECO:0000313" key="5">
    <source>
        <dbReference type="Proteomes" id="UP000178570"/>
    </source>
</evidence>
<dbReference type="GO" id="GO:0005829">
    <property type="term" value="C:cytosol"/>
    <property type="evidence" value="ECO:0007669"/>
    <property type="project" value="TreeGrafter"/>
</dbReference>
<dbReference type="InterPro" id="IPR000037">
    <property type="entry name" value="SsrA-bd_prot"/>
</dbReference>
<dbReference type="HAMAP" id="MF_00023">
    <property type="entry name" value="SmpB"/>
    <property type="match status" value="1"/>
</dbReference>
<dbReference type="GO" id="GO:0070929">
    <property type="term" value="P:trans-translation"/>
    <property type="evidence" value="ECO:0007669"/>
    <property type="project" value="UniProtKB-UniRule"/>
</dbReference>
<dbReference type="AlphaFoldDB" id="A0A1G1XL75"/>
<dbReference type="NCBIfam" id="NF003843">
    <property type="entry name" value="PRK05422.1"/>
    <property type="match status" value="1"/>
</dbReference>
<protein>
    <recommendedName>
        <fullName evidence="3">SsrA-binding protein</fullName>
    </recommendedName>
    <alternativeName>
        <fullName evidence="3">Small protein B</fullName>
    </alternativeName>
</protein>
<dbReference type="EMBL" id="MHHY01000006">
    <property type="protein sequence ID" value="OGY40758.1"/>
    <property type="molecule type" value="Genomic_DNA"/>
</dbReference>
<reference evidence="4 5" key="1">
    <citation type="journal article" date="2016" name="Nat. Commun.">
        <title>Thousands of microbial genomes shed light on interconnected biogeochemical processes in an aquifer system.</title>
        <authorList>
            <person name="Anantharaman K."/>
            <person name="Brown C.T."/>
            <person name="Hug L.A."/>
            <person name="Sharon I."/>
            <person name="Castelle C.J."/>
            <person name="Probst A.J."/>
            <person name="Thomas B.C."/>
            <person name="Singh A."/>
            <person name="Wilkins M.J."/>
            <person name="Karaoz U."/>
            <person name="Brodie E.L."/>
            <person name="Williams K.H."/>
            <person name="Hubbard S.S."/>
            <person name="Banfield J.F."/>
        </authorList>
    </citation>
    <scope>NUCLEOTIDE SEQUENCE [LARGE SCALE GENOMIC DNA]</scope>
</reference>
<accession>A0A1G1XL75</accession>
<organism evidence="4 5">
    <name type="scientific">Candidatus Brennerbacteria bacterium RIFOXYD1_FULL_41_16</name>
    <dbReference type="NCBI Taxonomy" id="1797529"/>
    <lineage>
        <taxon>Bacteria</taxon>
        <taxon>Candidatus Brenneribacteriota</taxon>
    </lineage>
</organism>
<dbReference type="STRING" id="1797529.A2570_01365"/>
<evidence type="ECO:0000256" key="3">
    <source>
        <dbReference type="HAMAP-Rule" id="MF_00023"/>
    </source>
</evidence>
<comment type="caution">
    <text evidence="4">The sequence shown here is derived from an EMBL/GenBank/DDBJ whole genome shotgun (WGS) entry which is preliminary data.</text>
</comment>
<comment type="similarity">
    <text evidence="3">Belongs to the SmpB family.</text>
</comment>